<keyword evidence="8" id="KW-1133">Transmembrane helix</keyword>
<feature type="domain" description="PSI" evidence="13">
    <location>
        <begin position="166"/>
        <end position="222"/>
    </location>
</feature>
<evidence type="ECO:0000256" key="3">
    <source>
        <dbReference type="ARBA" id="ARBA00022473"/>
    </source>
</evidence>
<evidence type="ECO:0000256" key="10">
    <source>
        <dbReference type="ARBA" id="ARBA00023157"/>
    </source>
</evidence>
<evidence type="ECO:0000256" key="9">
    <source>
        <dbReference type="ARBA" id="ARBA00023136"/>
    </source>
</evidence>
<dbReference type="SMART" id="SM00423">
    <property type="entry name" value="PSI"/>
    <property type="match status" value="1"/>
</dbReference>
<dbReference type="GO" id="GO:0097374">
    <property type="term" value="P:sensory neuron axon guidance"/>
    <property type="evidence" value="ECO:0007669"/>
    <property type="project" value="TreeGrafter"/>
</dbReference>
<evidence type="ECO:0000256" key="2">
    <source>
        <dbReference type="ARBA" id="ARBA00010297"/>
    </source>
</evidence>
<dbReference type="EMBL" id="OU898285">
    <property type="protein sequence ID" value="CAH1255916.1"/>
    <property type="molecule type" value="Genomic_DNA"/>
</dbReference>
<dbReference type="GO" id="GO:0017154">
    <property type="term" value="F:semaphorin receptor activity"/>
    <property type="evidence" value="ECO:0007669"/>
    <property type="project" value="InterPro"/>
</dbReference>
<keyword evidence="10" id="KW-1015">Disulfide bond</keyword>
<organism evidence="14 15">
    <name type="scientific">Diabrotica balteata</name>
    <name type="common">Banded cucumber beetle</name>
    <dbReference type="NCBI Taxonomy" id="107213"/>
    <lineage>
        <taxon>Eukaryota</taxon>
        <taxon>Metazoa</taxon>
        <taxon>Ecdysozoa</taxon>
        <taxon>Arthropoda</taxon>
        <taxon>Hexapoda</taxon>
        <taxon>Insecta</taxon>
        <taxon>Pterygota</taxon>
        <taxon>Neoptera</taxon>
        <taxon>Endopterygota</taxon>
        <taxon>Coleoptera</taxon>
        <taxon>Polyphaga</taxon>
        <taxon>Cucujiformia</taxon>
        <taxon>Chrysomeloidea</taxon>
        <taxon>Chrysomelidae</taxon>
        <taxon>Galerucinae</taxon>
        <taxon>Diabroticina</taxon>
        <taxon>Diabroticites</taxon>
        <taxon>Diabrotica</taxon>
    </lineage>
</organism>
<dbReference type="Pfam" id="PF24479">
    <property type="entry name" value="PSI_PlexinA-B"/>
    <property type="match status" value="1"/>
</dbReference>
<dbReference type="FunFam" id="2.60.40.10:FF:000728">
    <property type="entry name" value="Plexin D1"/>
    <property type="match status" value="1"/>
</dbReference>
<dbReference type="InterPro" id="IPR013783">
    <property type="entry name" value="Ig-like_fold"/>
</dbReference>
<protein>
    <recommendedName>
        <fullName evidence="13">PSI domain-containing protein</fullName>
    </recommendedName>
</protein>
<evidence type="ECO:0000256" key="11">
    <source>
        <dbReference type="ARBA" id="ARBA00023170"/>
    </source>
</evidence>
<dbReference type="InterPro" id="IPR016201">
    <property type="entry name" value="PSI"/>
</dbReference>
<keyword evidence="3" id="KW-0217">Developmental protein</keyword>
<dbReference type="GO" id="GO:0050772">
    <property type="term" value="P:positive regulation of axonogenesis"/>
    <property type="evidence" value="ECO:0007669"/>
    <property type="project" value="TreeGrafter"/>
</dbReference>
<evidence type="ECO:0000256" key="5">
    <source>
        <dbReference type="ARBA" id="ARBA00022692"/>
    </source>
</evidence>
<dbReference type="GO" id="GO:0002116">
    <property type="term" value="C:semaphorin receptor complex"/>
    <property type="evidence" value="ECO:0007669"/>
    <property type="project" value="TreeGrafter"/>
</dbReference>
<dbReference type="Gene3D" id="2.60.40.10">
    <property type="entry name" value="Immunoglobulins"/>
    <property type="match status" value="2"/>
</dbReference>
<dbReference type="GO" id="GO:0030334">
    <property type="term" value="P:regulation of cell migration"/>
    <property type="evidence" value="ECO:0007669"/>
    <property type="project" value="TreeGrafter"/>
</dbReference>
<dbReference type="Pfam" id="PF18020">
    <property type="entry name" value="TIG_2"/>
    <property type="match status" value="1"/>
</dbReference>
<evidence type="ECO:0000259" key="13">
    <source>
        <dbReference type="SMART" id="SM00423"/>
    </source>
</evidence>
<keyword evidence="7" id="KW-0677">Repeat</keyword>
<accession>A0A9P0DRT4</accession>
<dbReference type="AlphaFoldDB" id="A0A9P0DRT4"/>
<evidence type="ECO:0000313" key="15">
    <source>
        <dbReference type="Proteomes" id="UP001153709"/>
    </source>
</evidence>
<sequence>MVDSKMGYSSKERIKLVKLYYDNNQCAKAGAKIFNTYHPEKTCTVRSACQKASHSAPRWVSLGTGQQCIDFEQVFPERIPINQMTNVRLTIRTLPALPPGAKYKCVFGDAEPIDAEVTENGLSCFTPEISRRPRIPLEMDHVLVPLSVRSSETNKDFVSRNFAYYDCGRHTTCGECVKSKWACNWCVYENKCTHNISVCQRSIISGENNPTHLPKHGFVFCPQFKRKNEAILLPNNVLKKIVFEVINLPNPTSVHTGFQCKIVIEGATMLVPATVEKPGNIAVELLKAGGPLLIEQITFLMDQCCQQIKVPSEWKTAHQVSIFKKGNQKDPNCYRGLSVLPTFGRLFGKIINGKIQDDVGQGCSNGRSRVLFG</sequence>
<keyword evidence="5" id="KW-0812">Transmembrane</keyword>
<keyword evidence="9" id="KW-0472">Membrane</keyword>
<comment type="similarity">
    <text evidence="2">Belongs to the plexin family.</text>
</comment>
<reference evidence="14" key="1">
    <citation type="submission" date="2022-01" db="EMBL/GenBank/DDBJ databases">
        <authorList>
            <person name="King R."/>
        </authorList>
    </citation>
    <scope>NUCLEOTIDE SEQUENCE</scope>
</reference>
<dbReference type="PANTHER" id="PTHR22625">
    <property type="entry name" value="PLEXIN"/>
    <property type="match status" value="1"/>
</dbReference>
<dbReference type="GO" id="GO:0120025">
    <property type="term" value="C:plasma membrane bounded cell projection"/>
    <property type="evidence" value="ECO:0007669"/>
    <property type="project" value="UniProtKB-ARBA"/>
</dbReference>
<proteinExistence type="inferred from homology"/>
<dbReference type="Proteomes" id="UP001153709">
    <property type="component" value="Chromosome 10"/>
</dbReference>
<dbReference type="PANTHER" id="PTHR22625:SF44">
    <property type="entry name" value="PLEXIN-B"/>
    <property type="match status" value="1"/>
</dbReference>
<dbReference type="OrthoDB" id="125363at2759"/>
<dbReference type="GO" id="GO:0008045">
    <property type="term" value="P:motor neuron axon guidance"/>
    <property type="evidence" value="ECO:0007669"/>
    <property type="project" value="TreeGrafter"/>
</dbReference>
<keyword evidence="4" id="KW-1003">Cell membrane</keyword>
<evidence type="ECO:0000256" key="7">
    <source>
        <dbReference type="ARBA" id="ARBA00022737"/>
    </source>
</evidence>
<keyword evidence="6" id="KW-0732">Signal</keyword>
<name>A0A9P0DRT4_DIABA</name>
<keyword evidence="15" id="KW-1185">Reference proteome</keyword>
<evidence type="ECO:0000256" key="4">
    <source>
        <dbReference type="ARBA" id="ARBA00022475"/>
    </source>
</evidence>
<evidence type="ECO:0000256" key="6">
    <source>
        <dbReference type="ARBA" id="ARBA00022729"/>
    </source>
</evidence>
<dbReference type="InterPro" id="IPR031148">
    <property type="entry name" value="Plexin"/>
</dbReference>
<dbReference type="InterPro" id="IPR041362">
    <property type="entry name" value="TIG2_plexin"/>
</dbReference>
<dbReference type="GO" id="GO:0005886">
    <property type="term" value="C:plasma membrane"/>
    <property type="evidence" value="ECO:0007669"/>
    <property type="project" value="UniProtKB-SubCell"/>
</dbReference>
<gene>
    <name evidence="14" type="ORF">DIABBA_LOCUS2312</name>
</gene>
<evidence type="ECO:0000313" key="14">
    <source>
        <dbReference type="EMBL" id="CAH1255916.1"/>
    </source>
</evidence>
<evidence type="ECO:0000256" key="12">
    <source>
        <dbReference type="ARBA" id="ARBA00023180"/>
    </source>
</evidence>
<keyword evidence="12" id="KW-0325">Glycoprotein</keyword>
<dbReference type="Pfam" id="PF17960">
    <property type="entry name" value="TIG_plexin"/>
    <property type="match status" value="1"/>
</dbReference>
<comment type="subcellular location">
    <subcellularLocation>
        <location evidence="1">Cell membrane</location>
        <topology evidence="1">Single-pass membrane protein</topology>
    </subcellularLocation>
</comment>
<dbReference type="GO" id="GO:0007162">
    <property type="term" value="P:negative regulation of cell adhesion"/>
    <property type="evidence" value="ECO:0007669"/>
    <property type="project" value="TreeGrafter"/>
</dbReference>
<evidence type="ECO:0000256" key="1">
    <source>
        <dbReference type="ARBA" id="ARBA00004162"/>
    </source>
</evidence>
<keyword evidence="11" id="KW-0675">Receptor</keyword>
<dbReference type="InterPro" id="IPR041019">
    <property type="entry name" value="TIG1_plexin"/>
</dbReference>
<dbReference type="GO" id="GO:0008360">
    <property type="term" value="P:regulation of cell shape"/>
    <property type="evidence" value="ECO:0007669"/>
    <property type="project" value="TreeGrafter"/>
</dbReference>
<evidence type="ECO:0000256" key="8">
    <source>
        <dbReference type="ARBA" id="ARBA00022989"/>
    </source>
</evidence>